<keyword evidence="8" id="KW-0496">Mitochondrion</keyword>
<dbReference type="OrthoDB" id="2139348at2759"/>
<dbReference type="PANTHER" id="PTHR46131:SF1">
    <property type="entry name" value="SD08549P"/>
    <property type="match status" value="1"/>
</dbReference>
<comment type="similarity">
    <text evidence="2 11">Belongs to the mitochondrial carrier (TC 2.A.29) family.</text>
</comment>
<dbReference type="PROSITE" id="PS50920">
    <property type="entry name" value="SOLCAR"/>
    <property type="match status" value="2"/>
</dbReference>
<dbReference type="InterPro" id="IPR018108">
    <property type="entry name" value="MCP_transmembrane"/>
</dbReference>
<keyword evidence="9 10" id="KW-0472">Membrane</keyword>
<organism evidence="13 14">
    <name type="scientific">Phyllotreta striolata</name>
    <name type="common">Striped flea beetle</name>
    <name type="synonym">Crioceris striolata</name>
    <dbReference type="NCBI Taxonomy" id="444603"/>
    <lineage>
        <taxon>Eukaryota</taxon>
        <taxon>Metazoa</taxon>
        <taxon>Ecdysozoa</taxon>
        <taxon>Arthropoda</taxon>
        <taxon>Hexapoda</taxon>
        <taxon>Insecta</taxon>
        <taxon>Pterygota</taxon>
        <taxon>Neoptera</taxon>
        <taxon>Endopterygota</taxon>
        <taxon>Coleoptera</taxon>
        <taxon>Polyphaga</taxon>
        <taxon>Cucujiformia</taxon>
        <taxon>Chrysomeloidea</taxon>
        <taxon>Chrysomelidae</taxon>
        <taxon>Galerucinae</taxon>
        <taxon>Alticini</taxon>
        <taxon>Phyllotreta</taxon>
    </lineage>
</organism>
<dbReference type="InterPro" id="IPR023395">
    <property type="entry name" value="MCP_dom_sf"/>
</dbReference>
<dbReference type="EMBL" id="OU900094">
    <property type="protein sequence ID" value="CAG9854844.1"/>
    <property type="molecule type" value="Genomic_DNA"/>
</dbReference>
<evidence type="ECO:0000256" key="12">
    <source>
        <dbReference type="SAM" id="Phobius"/>
    </source>
</evidence>
<dbReference type="GO" id="GO:0051724">
    <property type="term" value="F:NAD transmembrane transporter activity"/>
    <property type="evidence" value="ECO:0007669"/>
    <property type="project" value="TreeGrafter"/>
</dbReference>
<sequence>MKGRLDILHKMANVLTHKINWKEFACGWGAAFINVSITYPVNKLIFRQMLYGVGIMPAFRQLRKEGLFYLYRGMMPPMCQKTLSMSIMFGVYEEVRRGLLATGCNSYVAKAAGSLVSGTTEAILMPFERVQTILADSKYHQNYKNTIHVFRDLRRYGYGEYYRGLAPILLRNGPSNVGFFIIREELQEIIPKNKNVLLRTSIEFISGAMIGVVLSSLFYPLNVVKIAMQKKIGGPSENPFKILIKIYKERGGKIRYIYYGVQLNCTRAFISWGVMNTAYERLKSVIY</sequence>
<dbReference type="PANTHER" id="PTHR46131">
    <property type="entry name" value="SD08549P"/>
    <property type="match status" value="1"/>
</dbReference>
<evidence type="ECO:0000256" key="3">
    <source>
        <dbReference type="ARBA" id="ARBA00022448"/>
    </source>
</evidence>
<reference evidence="13" key="1">
    <citation type="submission" date="2022-01" db="EMBL/GenBank/DDBJ databases">
        <authorList>
            <person name="King R."/>
        </authorList>
    </citation>
    <scope>NUCLEOTIDE SEQUENCE</scope>
</reference>
<dbReference type="InterPro" id="IPR052465">
    <property type="entry name" value="Mito_NAD+_Carrier"/>
</dbReference>
<dbReference type="AlphaFoldDB" id="A0A9N9XJJ7"/>
<keyword evidence="4 10" id="KW-0812">Transmembrane</keyword>
<evidence type="ECO:0000256" key="1">
    <source>
        <dbReference type="ARBA" id="ARBA00004448"/>
    </source>
</evidence>
<dbReference type="GO" id="GO:0005743">
    <property type="term" value="C:mitochondrial inner membrane"/>
    <property type="evidence" value="ECO:0007669"/>
    <property type="project" value="UniProtKB-SubCell"/>
</dbReference>
<protein>
    <recommendedName>
        <fullName evidence="15">Solute carrier family 25 member 51</fullName>
    </recommendedName>
</protein>
<feature type="repeat" description="Solcar" evidence="10">
    <location>
        <begin position="18"/>
        <end position="98"/>
    </location>
</feature>
<feature type="repeat" description="Solcar" evidence="10">
    <location>
        <begin position="105"/>
        <end position="189"/>
    </location>
</feature>
<evidence type="ECO:0000313" key="14">
    <source>
        <dbReference type="Proteomes" id="UP001153712"/>
    </source>
</evidence>
<evidence type="ECO:0000256" key="4">
    <source>
        <dbReference type="ARBA" id="ARBA00022692"/>
    </source>
</evidence>
<keyword evidence="7 12" id="KW-1133">Transmembrane helix</keyword>
<evidence type="ECO:0008006" key="15">
    <source>
        <dbReference type="Google" id="ProtNLM"/>
    </source>
</evidence>
<comment type="subcellular location">
    <subcellularLocation>
        <location evidence="1">Mitochondrion inner membrane</location>
        <topology evidence="1">Multi-pass membrane protein</topology>
    </subcellularLocation>
</comment>
<dbReference type="Gene3D" id="1.50.40.10">
    <property type="entry name" value="Mitochondrial carrier domain"/>
    <property type="match status" value="1"/>
</dbReference>
<evidence type="ECO:0000256" key="10">
    <source>
        <dbReference type="PROSITE-ProRule" id="PRU00282"/>
    </source>
</evidence>
<gene>
    <name evidence="13" type="ORF">PHYEVI_LOCUS1304</name>
</gene>
<accession>A0A9N9XJJ7</accession>
<evidence type="ECO:0000313" key="13">
    <source>
        <dbReference type="EMBL" id="CAG9854844.1"/>
    </source>
</evidence>
<evidence type="ECO:0000256" key="5">
    <source>
        <dbReference type="ARBA" id="ARBA00022737"/>
    </source>
</evidence>
<keyword evidence="5" id="KW-0677">Repeat</keyword>
<feature type="transmembrane region" description="Helical" evidence="12">
    <location>
        <begin position="202"/>
        <end position="221"/>
    </location>
</feature>
<evidence type="ECO:0000256" key="9">
    <source>
        <dbReference type="ARBA" id="ARBA00023136"/>
    </source>
</evidence>
<dbReference type="Proteomes" id="UP001153712">
    <property type="component" value="Chromosome 1"/>
</dbReference>
<proteinExistence type="inferred from homology"/>
<keyword evidence="6" id="KW-0999">Mitochondrion inner membrane</keyword>
<dbReference type="Pfam" id="PF00153">
    <property type="entry name" value="Mito_carr"/>
    <property type="match status" value="3"/>
</dbReference>
<keyword evidence="14" id="KW-1185">Reference proteome</keyword>
<keyword evidence="3 11" id="KW-0813">Transport</keyword>
<dbReference type="SUPFAM" id="SSF103506">
    <property type="entry name" value="Mitochondrial carrier"/>
    <property type="match status" value="1"/>
</dbReference>
<evidence type="ECO:0000256" key="2">
    <source>
        <dbReference type="ARBA" id="ARBA00006375"/>
    </source>
</evidence>
<evidence type="ECO:0000256" key="6">
    <source>
        <dbReference type="ARBA" id="ARBA00022792"/>
    </source>
</evidence>
<evidence type="ECO:0000256" key="8">
    <source>
        <dbReference type="ARBA" id="ARBA00023128"/>
    </source>
</evidence>
<evidence type="ECO:0000256" key="11">
    <source>
        <dbReference type="RuleBase" id="RU000488"/>
    </source>
</evidence>
<name>A0A9N9XJJ7_PHYSR</name>
<evidence type="ECO:0000256" key="7">
    <source>
        <dbReference type="ARBA" id="ARBA00022989"/>
    </source>
</evidence>